<dbReference type="KEGG" id="lrs:PX52LOC_03229"/>
<accession>A0A5C1AH53</accession>
<gene>
    <name evidence="2" type="ORF">PX52LOC_03229</name>
</gene>
<dbReference type="Pfam" id="PF02230">
    <property type="entry name" value="Abhydrolase_2"/>
    <property type="match status" value="1"/>
</dbReference>
<dbReference type="Proteomes" id="UP000324974">
    <property type="component" value="Chromosome"/>
</dbReference>
<dbReference type="InterPro" id="IPR003140">
    <property type="entry name" value="PLipase/COase/thioEstase"/>
</dbReference>
<dbReference type="EMBL" id="CP042425">
    <property type="protein sequence ID" value="QEL16288.1"/>
    <property type="molecule type" value="Genomic_DNA"/>
</dbReference>
<dbReference type="Gene3D" id="3.40.50.1820">
    <property type="entry name" value="alpha/beta hydrolase"/>
    <property type="match status" value="1"/>
</dbReference>
<sequence>MPEMNYWRTDRPDEGYDLAADQMLGLPIRTHLPENYEPGYAYPLLVLFHGRGGNEDQVLRLAPKISNQNFIYLSIRGPEPLGKRPSGQKGFGWKHANADEMYGEYVRLAVELTRRTYHIHSERVYLVGVNEGAEAAYRAGFALAGKVAGVIALNGTMPRPTEGRPVFHPSEARQMKVFLGQATGDETADRTGMARDYKSLYAAGADVRFFEYPHTTKLHAAMFRDINRWVVGAVNAEHDLYAVRD</sequence>
<dbReference type="AlphaFoldDB" id="A0A5C1AH53"/>
<dbReference type="RefSeq" id="WP_149111038.1">
    <property type="nucleotide sequence ID" value="NZ_CP042425.1"/>
</dbReference>
<reference evidence="3" key="1">
    <citation type="submission" date="2019-08" db="EMBL/GenBank/DDBJ databases">
        <title>Limnoglobus roseus gen. nov., sp. nov., a novel freshwater planctomycete with a giant genome from the family Gemmataceae.</title>
        <authorList>
            <person name="Kulichevskaya I.S."/>
            <person name="Naumoff D.G."/>
            <person name="Miroshnikov K."/>
            <person name="Ivanova A."/>
            <person name="Philippov D.A."/>
            <person name="Hakobyan A."/>
            <person name="Rijpstra I.C."/>
            <person name="Sinninghe Damste J.S."/>
            <person name="Liesack W."/>
            <person name="Dedysh S.N."/>
        </authorList>
    </citation>
    <scope>NUCLEOTIDE SEQUENCE [LARGE SCALE GENOMIC DNA]</scope>
    <source>
        <strain evidence="3">PX52</strain>
    </source>
</reference>
<evidence type="ECO:0000259" key="1">
    <source>
        <dbReference type="Pfam" id="PF02230"/>
    </source>
</evidence>
<dbReference type="SUPFAM" id="SSF53474">
    <property type="entry name" value="alpha/beta-Hydrolases"/>
    <property type="match status" value="1"/>
</dbReference>
<proteinExistence type="predicted"/>
<organism evidence="2 3">
    <name type="scientific">Limnoglobus roseus</name>
    <dbReference type="NCBI Taxonomy" id="2598579"/>
    <lineage>
        <taxon>Bacteria</taxon>
        <taxon>Pseudomonadati</taxon>
        <taxon>Planctomycetota</taxon>
        <taxon>Planctomycetia</taxon>
        <taxon>Gemmatales</taxon>
        <taxon>Gemmataceae</taxon>
        <taxon>Limnoglobus</taxon>
    </lineage>
</organism>
<name>A0A5C1AH53_9BACT</name>
<feature type="domain" description="Phospholipase/carboxylesterase/thioesterase" evidence="1">
    <location>
        <begin position="43"/>
        <end position="217"/>
    </location>
</feature>
<evidence type="ECO:0000313" key="2">
    <source>
        <dbReference type="EMBL" id="QEL16288.1"/>
    </source>
</evidence>
<keyword evidence="3" id="KW-1185">Reference proteome</keyword>
<dbReference type="InterPro" id="IPR029058">
    <property type="entry name" value="AB_hydrolase_fold"/>
</dbReference>
<evidence type="ECO:0000313" key="3">
    <source>
        <dbReference type="Proteomes" id="UP000324974"/>
    </source>
</evidence>
<dbReference type="GO" id="GO:0016787">
    <property type="term" value="F:hydrolase activity"/>
    <property type="evidence" value="ECO:0007669"/>
    <property type="project" value="InterPro"/>
</dbReference>
<dbReference type="OrthoDB" id="270827at2"/>
<protein>
    <submittedName>
        <fullName evidence="2">Esterase</fullName>
    </submittedName>
</protein>